<evidence type="ECO:0008006" key="7">
    <source>
        <dbReference type="Google" id="ProtNLM"/>
    </source>
</evidence>
<dbReference type="PANTHER" id="PTHR24198">
    <property type="entry name" value="ANKYRIN REPEAT AND PROTEIN KINASE DOMAIN-CONTAINING PROTEIN"/>
    <property type="match status" value="1"/>
</dbReference>
<evidence type="ECO:0000256" key="1">
    <source>
        <dbReference type="ARBA" id="ARBA00022737"/>
    </source>
</evidence>
<dbReference type="PANTHER" id="PTHR24198:SF165">
    <property type="entry name" value="ANKYRIN REPEAT-CONTAINING PROTEIN-RELATED"/>
    <property type="match status" value="1"/>
</dbReference>
<keyword evidence="6" id="KW-1185">Reference proteome</keyword>
<reference evidence="5 6" key="1">
    <citation type="submission" date="2023-08" db="EMBL/GenBank/DDBJ databases">
        <title>Black Yeasts Isolated from many extreme environments.</title>
        <authorList>
            <person name="Coleine C."/>
            <person name="Stajich J.E."/>
            <person name="Selbmann L."/>
        </authorList>
    </citation>
    <scope>NUCLEOTIDE SEQUENCE [LARGE SCALE GENOMIC DNA]</scope>
    <source>
        <strain evidence="5 6">CCFEE 5792</strain>
    </source>
</reference>
<evidence type="ECO:0000256" key="4">
    <source>
        <dbReference type="SAM" id="MobiDB-lite"/>
    </source>
</evidence>
<sequence>MSKGRDHTPEQLFNLPTTSGGIHKMLATELNERYDDMLQSIPNAAQTLSWVALAVRPISSLEMETAFSWIRCTTISEPVAASKMPAQSLGLAERLSKSTGGLLRIFYSHRGSTIRLANESVRDPLLQSRMKELSVPLSEISRGRSMVHLEMARTCLQYMLSNVATVRTAQEFPSAILAQYPFLEYATSYWAAHAKAANSGSISDDEFLRYFPWPTDAEMNLVGLASSIIHLNFGTMTEKYSTFLHYAAYCGLDKPLRAVMSNRGKHEYNLDIDTRTCSGRTALHIAASMGHWSVVNYLLSRGANVHAKDTVYGNSILHWVALSPMTEGKIQSLEYLIQASADVNDTSNGMTPLALAVAYGDTTVTSALLKAGAHPDGMDRHRGLTALSLAIVHKHVNVISQLLDANACLKYGDIKTGLTPLEIAIATKQHDVVFMLLKKGAGVSLPTLAPVPQNHGAGNQYDRDRMWLNRMLLCFRDFAGSAFVERPTQPDKASAACSNQNIKPTHHPSSINSRKRTNRDESDQQEEEDDDDEDHSKRPRRSTNLPEDKADDDAERLCPYYLRDKRKHRACRKSTFKKGRLHHVLEHLKRVHYKSICMRCKRIFPNDTELKEHSQQKEPCPLNMTRNYEDGYDLEQHNLLHARKRGSEEKLGSDGFWNRICHILFKDYDEIKEGLNNSGAADISENLQGFENFIRQDILHNSSLRQSIREVIGRTDEVAETTILKAFRDLPDSFSERYLQRRNAVPASASSGLSLPQPRLLEHVSTQSMTHADPSSDGERHSDTYVSQSSLDTPRCGYRQLPVHSISSRGHHGPPLSIESYPPRPSLPINQANPVYPILAQSQTPFYNPNLPQQQSLPYSPWSYQPQPGYTTVQPFLPDNTMTYHNPWSGYYPVMENGFSSSNQQTNPIPFDMYGSSNSHGPIMNSIGQGGTNTLHAIRNQNTSTQSSYAVSNMASDLGMSHTSATSQYQPAASDSSALDILQRNLDNAGLSELGPFDPGEPPNSASSPFRLDEEGDQEDVASYSPEQYTGHGGVSNTPRY</sequence>
<dbReference type="AlphaFoldDB" id="A0AAV9NEQ2"/>
<dbReference type="SMART" id="SM00248">
    <property type="entry name" value="ANK"/>
    <property type="match status" value="6"/>
</dbReference>
<keyword evidence="2 3" id="KW-0040">ANK repeat</keyword>
<dbReference type="InterPro" id="IPR002110">
    <property type="entry name" value="Ankyrin_rpt"/>
</dbReference>
<evidence type="ECO:0000313" key="5">
    <source>
        <dbReference type="EMBL" id="KAK5055227.1"/>
    </source>
</evidence>
<dbReference type="SUPFAM" id="SSF48403">
    <property type="entry name" value="Ankyrin repeat"/>
    <property type="match status" value="1"/>
</dbReference>
<dbReference type="GeneID" id="89981113"/>
<feature type="compositionally biased region" description="Polar residues" evidence="4">
    <location>
        <begin position="496"/>
        <end position="512"/>
    </location>
</feature>
<dbReference type="RefSeq" id="XP_064707658.1">
    <property type="nucleotide sequence ID" value="XM_064856482.1"/>
</dbReference>
<dbReference type="EMBL" id="JAVRRD010000009">
    <property type="protein sequence ID" value="KAK5055227.1"/>
    <property type="molecule type" value="Genomic_DNA"/>
</dbReference>
<feature type="repeat" description="ANK" evidence="3">
    <location>
        <begin position="278"/>
        <end position="310"/>
    </location>
</feature>
<dbReference type="InterPro" id="IPR036770">
    <property type="entry name" value="Ankyrin_rpt-contain_sf"/>
</dbReference>
<feature type="repeat" description="ANK" evidence="3">
    <location>
        <begin position="348"/>
        <end position="380"/>
    </location>
</feature>
<comment type="caution">
    <text evidence="5">The sequence shown here is derived from an EMBL/GenBank/DDBJ whole genome shotgun (WGS) entry which is preliminary data.</text>
</comment>
<feature type="repeat" description="ANK" evidence="3">
    <location>
        <begin position="416"/>
        <end position="448"/>
    </location>
</feature>
<feature type="region of interest" description="Disordered" evidence="4">
    <location>
        <begin position="989"/>
        <end position="1041"/>
    </location>
</feature>
<evidence type="ECO:0000256" key="2">
    <source>
        <dbReference type="ARBA" id="ARBA00023043"/>
    </source>
</evidence>
<protein>
    <recommendedName>
        <fullName evidence="7">C2H2-type domain-containing protein</fullName>
    </recommendedName>
</protein>
<organism evidence="5 6">
    <name type="scientific">Exophiala bonariae</name>
    <dbReference type="NCBI Taxonomy" id="1690606"/>
    <lineage>
        <taxon>Eukaryota</taxon>
        <taxon>Fungi</taxon>
        <taxon>Dikarya</taxon>
        <taxon>Ascomycota</taxon>
        <taxon>Pezizomycotina</taxon>
        <taxon>Eurotiomycetes</taxon>
        <taxon>Chaetothyriomycetidae</taxon>
        <taxon>Chaetothyriales</taxon>
        <taxon>Herpotrichiellaceae</taxon>
        <taxon>Exophiala</taxon>
    </lineage>
</organism>
<feature type="region of interest" description="Disordered" evidence="4">
    <location>
        <begin position="491"/>
        <end position="551"/>
    </location>
</feature>
<dbReference type="Proteomes" id="UP001358417">
    <property type="component" value="Unassembled WGS sequence"/>
</dbReference>
<accession>A0AAV9NEQ2</accession>
<feature type="compositionally biased region" description="Acidic residues" evidence="4">
    <location>
        <begin position="523"/>
        <end position="533"/>
    </location>
</feature>
<dbReference type="Pfam" id="PF13637">
    <property type="entry name" value="Ank_4"/>
    <property type="match status" value="1"/>
</dbReference>
<name>A0AAV9NEQ2_9EURO</name>
<dbReference type="Pfam" id="PF12796">
    <property type="entry name" value="Ank_2"/>
    <property type="match status" value="1"/>
</dbReference>
<proteinExistence type="predicted"/>
<evidence type="ECO:0000313" key="6">
    <source>
        <dbReference type="Proteomes" id="UP001358417"/>
    </source>
</evidence>
<dbReference type="Gene3D" id="1.25.40.20">
    <property type="entry name" value="Ankyrin repeat-containing domain"/>
    <property type="match status" value="1"/>
</dbReference>
<gene>
    <name evidence="5" type="ORF">LTR84_012977</name>
</gene>
<dbReference type="PROSITE" id="PS50088">
    <property type="entry name" value="ANK_REPEAT"/>
    <property type="match status" value="3"/>
</dbReference>
<feature type="region of interest" description="Disordered" evidence="4">
    <location>
        <begin position="765"/>
        <end position="798"/>
    </location>
</feature>
<keyword evidence="1" id="KW-0677">Repeat</keyword>
<dbReference type="PROSITE" id="PS50297">
    <property type="entry name" value="ANK_REP_REGION"/>
    <property type="match status" value="3"/>
</dbReference>
<evidence type="ECO:0000256" key="3">
    <source>
        <dbReference type="PROSITE-ProRule" id="PRU00023"/>
    </source>
</evidence>
<dbReference type="Pfam" id="PF00023">
    <property type="entry name" value="Ank"/>
    <property type="match status" value="1"/>
</dbReference>